<dbReference type="InterPro" id="IPR011429">
    <property type="entry name" value="Cyt_c_Planctomycete-type"/>
</dbReference>
<feature type="region of interest" description="Disordered" evidence="5">
    <location>
        <begin position="797"/>
        <end position="820"/>
    </location>
</feature>
<proteinExistence type="predicted"/>
<dbReference type="EMBL" id="CP063458">
    <property type="protein sequence ID" value="QOV90764.1"/>
    <property type="molecule type" value="Genomic_DNA"/>
</dbReference>
<dbReference type="PANTHER" id="PTHR35889:SF3">
    <property type="entry name" value="F-BOX DOMAIN-CONTAINING PROTEIN"/>
    <property type="match status" value="1"/>
</dbReference>
<keyword evidence="1 4" id="KW-0349">Heme</keyword>
<dbReference type="PROSITE" id="PS51007">
    <property type="entry name" value="CYTC"/>
    <property type="match status" value="1"/>
</dbReference>
<dbReference type="Pfam" id="PF07635">
    <property type="entry name" value="PSCyt1"/>
    <property type="match status" value="1"/>
</dbReference>
<evidence type="ECO:0000256" key="5">
    <source>
        <dbReference type="SAM" id="MobiDB-lite"/>
    </source>
</evidence>
<dbReference type="InterPro" id="IPR009056">
    <property type="entry name" value="Cyt_c-like_dom"/>
</dbReference>
<keyword evidence="6" id="KW-0732">Signal</keyword>
<dbReference type="GO" id="GO:0046872">
    <property type="term" value="F:metal ion binding"/>
    <property type="evidence" value="ECO:0007669"/>
    <property type="project" value="UniProtKB-KW"/>
</dbReference>
<feature type="domain" description="Cytochrome c" evidence="7">
    <location>
        <begin position="26"/>
        <end position="223"/>
    </location>
</feature>
<dbReference type="Proteomes" id="UP000593765">
    <property type="component" value="Chromosome"/>
</dbReference>
<evidence type="ECO:0000313" key="9">
    <source>
        <dbReference type="Proteomes" id="UP000593765"/>
    </source>
</evidence>
<feature type="chain" id="PRO_5034024916" evidence="6">
    <location>
        <begin position="29"/>
        <end position="1211"/>
    </location>
</feature>
<dbReference type="PANTHER" id="PTHR35889">
    <property type="entry name" value="CYCLOINULO-OLIGOSACCHARIDE FRUCTANOTRANSFERASE-RELATED"/>
    <property type="match status" value="1"/>
</dbReference>
<keyword evidence="9" id="KW-1185">Reference proteome</keyword>
<organism evidence="8 9">
    <name type="scientific">Humisphaera borealis</name>
    <dbReference type="NCBI Taxonomy" id="2807512"/>
    <lineage>
        <taxon>Bacteria</taxon>
        <taxon>Pseudomonadati</taxon>
        <taxon>Planctomycetota</taxon>
        <taxon>Phycisphaerae</taxon>
        <taxon>Tepidisphaerales</taxon>
        <taxon>Tepidisphaeraceae</taxon>
        <taxon>Humisphaera</taxon>
    </lineage>
</organism>
<dbReference type="Pfam" id="PF07583">
    <property type="entry name" value="PSCyt2"/>
    <property type="match status" value="1"/>
</dbReference>
<evidence type="ECO:0000313" key="8">
    <source>
        <dbReference type="EMBL" id="QOV90764.1"/>
    </source>
</evidence>
<dbReference type="GO" id="GO:0009055">
    <property type="term" value="F:electron transfer activity"/>
    <property type="evidence" value="ECO:0007669"/>
    <property type="project" value="InterPro"/>
</dbReference>
<evidence type="ECO:0000256" key="1">
    <source>
        <dbReference type="ARBA" id="ARBA00022617"/>
    </source>
</evidence>
<evidence type="ECO:0000256" key="2">
    <source>
        <dbReference type="ARBA" id="ARBA00022723"/>
    </source>
</evidence>
<reference evidence="8 9" key="1">
    <citation type="submission" date="2020-10" db="EMBL/GenBank/DDBJ databases">
        <title>Wide distribution of Phycisphaera-like planctomycetes from WD2101 soil group in peatlands and genome analysis of the first cultivated representative.</title>
        <authorList>
            <person name="Dedysh S.N."/>
            <person name="Beletsky A.V."/>
            <person name="Ivanova A."/>
            <person name="Kulichevskaya I.S."/>
            <person name="Suzina N.E."/>
            <person name="Philippov D.A."/>
            <person name="Rakitin A.L."/>
            <person name="Mardanov A.V."/>
            <person name="Ravin N.V."/>
        </authorList>
    </citation>
    <scope>NUCLEOTIDE SEQUENCE [LARGE SCALE GENOMIC DNA]</scope>
    <source>
        <strain evidence="8 9">M1803</strain>
    </source>
</reference>
<dbReference type="RefSeq" id="WP_206293866.1">
    <property type="nucleotide sequence ID" value="NZ_CP063458.1"/>
</dbReference>
<dbReference type="GO" id="GO:0020037">
    <property type="term" value="F:heme binding"/>
    <property type="evidence" value="ECO:0007669"/>
    <property type="project" value="InterPro"/>
</dbReference>
<dbReference type="InterPro" id="IPR011444">
    <property type="entry name" value="DUF1549"/>
</dbReference>
<evidence type="ECO:0000256" key="4">
    <source>
        <dbReference type="PROSITE-ProRule" id="PRU00433"/>
    </source>
</evidence>
<name>A0A7M2WZH0_9BACT</name>
<dbReference type="KEGG" id="hbs:IPV69_05240"/>
<evidence type="ECO:0000256" key="6">
    <source>
        <dbReference type="SAM" id="SignalP"/>
    </source>
</evidence>
<accession>A0A7M2WZH0</accession>
<evidence type="ECO:0000256" key="3">
    <source>
        <dbReference type="ARBA" id="ARBA00023004"/>
    </source>
</evidence>
<dbReference type="SUPFAM" id="SSF46626">
    <property type="entry name" value="Cytochrome c"/>
    <property type="match status" value="1"/>
</dbReference>
<keyword evidence="3 4" id="KW-0408">Iron</keyword>
<dbReference type="InterPro" id="IPR036909">
    <property type="entry name" value="Cyt_c-like_dom_sf"/>
</dbReference>
<keyword evidence="2 4" id="KW-0479">Metal-binding</keyword>
<feature type="signal peptide" evidence="6">
    <location>
        <begin position="1"/>
        <end position="28"/>
    </location>
</feature>
<protein>
    <submittedName>
        <fullName evidence="8">PSD1 domain-containing protein</fullName>
    </submittedName>
</protein>
<evidence type="ECO:0000259" key="7">
    <source>
        <dbReference type="PROSITE" id="PS51007"/>
    </source>
</evidence>
<dbReference type="InterPro" id="IPR022655">
    <property type="entry name" value="DUF1553"/>
</dbReference>
<sequence>MPKLPLTRLWSVSVVCVLAWIVAPAARAADGPVDFNHDVRPILSQYCFKCHGIDDKSRKAKLRLDVREAATRAGSSDEIAIVPGKPDQSEIIKRIVSNDEDEVMPPPSMKVKLTDAQKQTLRRWVEQGAEYAPHWAFVGPKAATPPAVRNADRVRNPIDAFVLTRLEKEGLNPSAEADRYTIVRRVYLDLVGLPPTPEEADAFLNDKSPDAYEKLVDRLLASPQYGERWSRRWLDLARYADTNGYEKDRPRSIWPYRDWVIKAINADMPFDQFTVEQLAGDLLPNATTDQKIATGFHRNTMRNEEGGIDPLEFRFYSLVDRVGTTGTTWLGMTIACAQCHTHKYDPILHTDYYQMMAFFNNADEPDLEMPTAEQLEKKKEIETKIEKLTSELPNRWPVSSVQWEVATAAHTKAATTSEVKLEASADNTWRAVGPVVPSDTYTFEIESSLPSVDRIRIEALTDGKSGPGRTAHGNFVLTEFTATLAGTDGKTGAVKVSRAEASFSQPKYAIADAIDGKPRTGWGIGGAETKAQTATFYFAEPQKLQKGGKVTLVLAQKFGQSHTIGQLRISLGATKADDPTAADSRKALVEASYRKWLAEQTPKAVEWTIIRPSDMKSSTPTLTLQPDGAILGSGDITKSDTYDLTFKNAPRGITAIRIEALPHESLPGNGPGMIYYEGPKGDFCLSELNLLVAGKEQKFGKTAHSYAAGNFESAKSIDGNPQTGWMINGQQGKPHCAVFALEKPTDAGGDLLIKMLFERHFAPALGHFRVSVTTDPKAIVSPVALPPTVESALLVGTPSAGSASSKDANDAKEPGNRSAAPLDASNVLFRQFLLTAPELAGARKEIDQLFKSIPEPTSTLVMTPRPPGHDRTTHVYHRGEFTSPKEPVQPGVPAALPPLPAGAPADRLAFARWLVSTENPLTARVTVNRQWQAFFGRGIVRTTEDFGLQGEMPSHPELLDWLAVQFMNDGWSMKRLHKLIVMSGTYRQSSEVPPALQTRDPQNVLLARGPRFRVEGEIVRDAALKAAGLLSGKMYGPSVFPPQPASVTTEGAYGQLAWKTSTGEDRYRRSLYTYMKRTAPYAMYGTFDAPSGEACVARRELSNTPLQALTVLNDEVFVEAAQSLGKLALEVKGDDAARATFVFRRILTREPAKDELAMLTAFASGQRARFKAKELDPAKFTNAKDGDITELATWTAVARAVLNLDESVTKD</sequence>
<dbReference type="Pfam" id="PF07587">
    <property type="entry name" value="PSD1"/>
    <property type="match status" value="1"/>
</dbReference>
<gene>
    <name evidence="8" type="ORF">IPV69_05240</name>
</gene>
<dbReference type="AlphaFoldDB" id="A0A7M2WZH0"/>